<dbReference type="InterPro" id="IPR005467">
    <property type="entry name" value="His_kinase_dom"/>
</dbReference>
<dbReference type="GO" id="GO:0004673">
    <property type="term" value="F:protein histidine kinase activity"/>
    <property type="evidence" value="ECO:0007669"/>
    <property type="project" value="UniProtKB-EC"/>
</dbReference>
<reference evidence="7 8" key="2">
    <citation type="submission" date="2018-06" db="EMBL/GenBank/DDBJ databases">
        <title>Metagenomic assembly of (sub)arctic Cyanobacteria and their associated microbiome from non-axenic cultures.</title>
        <authorList>
            <person name="Baurain D."/>
        </authorList>
    </citation>
    <scope>NUCLEOTIDE SEQUENCE [LARGE SCALE GENOMIC DNA]</scope>
    <source>
        <strain evidence="7">ULC066bin1</strain>
    </source>
</reference>
<dbReference type="CDD" id="cd00038">
    <property type="entry name" value="CAP_ED"/>
    <property type="match status" value="1"/>
</dbReference>
<dbReference type="InterPro" id="IPR018490">
    <property type="entry name" value="cNMP-bd_dom_sf"/>
</dbReference>
<proteinExistence type="predicted"/>
<dbReference type="SMART" id="SM00387">
    <property type="entry name" value="HATPase_c"/>
    <property type="match status" value="1"/>
</dbReference>
<dbReference type="InterPro" id="IPR036890">
    <property type="entry name" value="HATPase_C_sf"/>
</dbReference>
<comment type="catalytic activity">
    <reaction evidence="1">
        <text>ATP + protein L-histidine = ADP + protein N-phospho-L-histidine.</text>
        <dbReference type="EC" id="2.7.13.3"/>
    </reaction>
</comment>
<evidence type="ECO:0000256" key="4">
    <source>
        <dbReference type="ARBA" id="ARBA00023012"/>
    </source>
</evidence>
<evidence type="ECO:0000256" key="1">
    <source>
        <dbReference type="ARBA" id="ARBA00000085"/>
    </source>
</evidence>
<feature type="domain" description="Histidine kinase" evidence="6">
    <location>
        <begin position="296"/>
        <end position="471"/>
    </location>
</feature>
<dbReference type="InterPro" id="IPR004358">
    <property type="entry name" value="Sig_transdc_His_kin-like_C"/>
</dbReference>
<comment type="caution">
    <text evidence="7">The sequence shown here is derived from an EMBL/GenBank/DDBJ whole genome shotgun (WGS) entry which is preliminary data.</text>
</comment>
<evidence type="ECO:0000313" key="7">
    <source>
        <dbReference type="EMBL" id="PZO37162.1"/>
    </source>
</evidence>
<dbReference type="Pfam" id="PF02518">
    <property type="entry name" value="HATPase_c"/>
    <property type="match status" value="1"/>
</dbReference>
<keyword evidence="4" id="KW-0902">Two-component regulatory system</keyword>
<gene>
    <name evidence="7" type="ORF">DCF19_19360</name>
</gene>
<dbReference type="GO" id="GO:0000160">
    <property type="term" value="P:phosphorelay signal transduction system"/>
    <property type="evidence" value="ECO:0007669"/>
    <property type="project" value="UniProtKB-KW"/>
</dbReference>
<name>A0A2W4VXQ4_9CYAN</name>
<keyword evidence="3 7" id="KW-0418">Kinase</keyword>
<keyword evidence="3 7" id="KW-0808">Transferase</keyword>
<dbReference type="InterPro" id="IPR014710">
    <property type="entry name" value="RmlC-like_jellyroll"/>
</dbReference>
<dbReference type="SMART" id="SM00100">
    <property type="entry name" value="cNMP"/>
    <property type="match status" value="1"/>
</dbReference>
<reference evidence="7 8" key="1">
    <citation type="submission" date="2018-04" db="EMBL/GenBank/DDBJ databases">
        <authorList>
            <person name="Go L.Y."/>
            <person name="Mitchell J.A."/>
        </authorList>
    </citation>
    <scope>NUCLEOTIDE SEQUENCE [LARGE SCALE GENOMIC DNA]</scope>
    <source>
        <strain evidence="7">ULC066bin1</strain>
    </source>
</reference>
<dbReference type="PANTHER" id="PTHR43065:SF48">
    <property type="entry name" value="HISTIDINE KINASE"/>
    <property type="match status" value="1"/>
</dbReference>
<dbReference type="SUPFAM" id="SSF55874">
    <property type="entry name" value="ATPase domain of HSP90 chaperone/DNA topoisomerase II/histidine kinase"/>
    <property type="match status" value="1"/>
</dbReference>
<protein>
    <recommendedName>
        <fullName evidence="2">histidine kinase</fullName>
        <ecNumber evidence="2">2.7.13.3</ecNumber>
    </recommendedName>
</protein>
<dbReference type="PANTHER" id="PTHR43065">
    <property type="entry name" value="SENSOR HISTIDINE KINASE"/>
    <property type="match status" value="1"/>
</dbReference>
<dbReference type="EC" id="2.7.13.3" evidence="2"/>
<evidence type="ECO:0000259" key="5">
    <source>
        <dbReference type="PROSITE" id="PS50042"/>
    </source>
</evidence>
<dbReference type="PRINTS" id="PR00344">
    <property type="entry name" value="BCTRLSENSOR"/>
</dbReference>
<feature type="domain" description="Cyclic nucleotide-binding" evidence="5">
    <location>
        <begin position="12"/>
        <end position="131"/>
    </location>
</feature>
<dbReference type="AlphaFoldDB" id="A0A2W4VXQ4"/>
<evidence type="ECO:0000256" key="2">
    <source>
        <dbReference type="ARBA" id="ARBA00012438"/>
    </source>
</evidence>
<evidence type="ECO:0000259" key="6">
    <source>
        <dbReference type="PROSITE" id="PS50109"/>
    </source>
</evidence>
<dbReference type="Pfam" id="PF00027">
    <property type="entry name" value="cNMP_binding"/>
    <property type="match status" value="1"/>
</dbReference>
<dbReference type="PROSITE" id="PS50109">
    <property type="entry name" value="HIS_KIN"/>
    <property type="match status" value="1"/>
</dbReference>
<dbReference type="PROSITE" id="PS50042">
    <property type="entry name" value="CNMP_BINDING_3"/>
    <property type="match status" value="1"/>
</dbReference>
<accession>A0A2W4VXQ4</accession>
<sequence>MLCADTLLQLELFQTLPIERIKWICDRVQPMHLKSGDILCREGDRPDGFYIQVNGITNISRMSQGVDMPIGRHEGLSFFGEIQVLSDDNVPVTLEAVNEVQLYRLCTEDFIDVLHSHREFEKLMFRTVQKRLRGLESFIQTREKMAALGTLSAGLAHELNNPAAALVRALKDLKPAMLELQRMNLVYGQRQVDDAHTAEWLKIRDLGFEAIAHPSTNPLELSDREDRLLEWLEDYGVQEAWKLVEPLALGGVEPEILSSMMERWRNDSTELRDMGLRWLALSFDVMAMIGNGLNGAERISTLVQSMKSYSYMDRGAQQKVDIHEGIEDTLRLFSFKLKHGITIKRDYDRNLPQILAFGSELNQVWTNLIDNAIYELENTGSFDGSPATITIRTCHRDKCLVVEIIDNGHGIAPEVKNRILEPFFTTKPMGKGSGLGLDVVRRIIENRHHGSLAIESVAGKTCFIVFLPITAT</sequence>
<dbReference type="InterPro" id="IPR000595">
    <property type="entry name" value="cNMP-bd_dom"/>
</dbReference>
<dbReference type="SUPFAM" id="SSF51206">
    <property type="entry name" value="cAMP-binding domain-like"/>
    <property type="match status" value="1"/>
</dbReference>
<dbReference type="Proteomes" id="UP000249467">
    <property type="component" value="Unassembled WGS sequence"/>
</dbReference>
<dbReference type="Gene3D" id="2.60.120.10">
    <property type="entry name" value="Jelly Rolls"/>
    <property type="match status" value="1"/>
</dbReference>
<evidence type="ECO:0000313" key="8">
    <source>
        <dbReference type="Proteomes" id="UP000249467"/>
    </source>
</evidence>
<organism evidence="7 8">
    <name type="scientific">Pseudanabaena frigida</name>
    <dbReference type="NCBI Taxonomy" id="945775"/>
    <lineage>
        <taxon>Bacteria</taxon>
        <taxon>Bacillati</taxon>
        <taxon>Cyanobacteriota</taxon>
        <taxon>Cyanophyceae</taxon>
        <taxon>Pseudanabaenales</taxon>
        <taxon>Pseudanabaenaceae</taxon>
        <taxon>Pseudanabaena</taxon>
    </lineage>
</organism>
<evidence type="ECO:0000256" key="3">
    <source>
        <dbReference type="ARBA" id="ARBA00022777"/>
    </source>
</evidence>
<dbReference type="InterPro" id="IPR003594">
    <property type="entry name" value="HATPase_dom"/>
</dbReference>
<dbReference type="Gene3D" id="3.30.565.10">
    <property type="entry name" value="Histidine kinase-like ATPase, C-terminal domain"/>
    <property type="match status" value="1"/>
</dbReference>
<dbReference type="Gene3D" id="1.10.287.130">
    <property type="match status" value="1"/>
</dbReference>
<dbReference type="EMBL" id="QBML01000033">
    <property type="protein sequence ID" value="PZO37162.1"/>
    <property type="molecule type" value="Genomic_DNA"/>
</dbReference>